<gene>
    <name evidence="3" type="primary">Fam221b</name>
</gene>
<dbReference type="InterPro" id="IPR026755">
    <property type="entry name" value="Fam221a/b"/>
</dbReference>
<sequence length="325" mass="36326">MEEERSAEESTLKQQNDSERPATSATLSLGAGLNEGGPETLVPSKFHPGRPGFAGSKLKVAKRSYTAHPIVPAESNDVVSVAKAMHREKFGSRLQKLFEPETEAAIKAMQSGVYVGWRCPEYTWDCIRVGDTSMCFCGHNLTEHKQYEGVKSQAPCSVRECRCRSYAFIPSRPEDVGEFWLQRRPSFDPSKWKAKCRCKHPHTDHCATGLRQCSVQGCRCGQFQSNFLCAACDRHWEEHGTFFDTEDKRVKKGLPHGEEYLPFAEIPRLRNMALTGKGNDSRKYRSLTNGSAPPLAIKDGPKPAQVDNNTPVPFGYQKPKQSPFA</sequence>
<organism evidence="3">
    <name type="scientific">Phallusia mammillata</name>
    <dbReference type="NCBI Taxonomy" id="59560"/>
    <lineage>
        <taxon>Eukaryota</taxon>
        <taxon>Metazoa</taxon>
        <taxon>Chordata</taxon>
        <taxon>Tunicata</taxon>
        <taxon>Ascidiacea</taxon>
        <taxon>Phlebobranchia</taxon>
        <taxon>Ascidiidae</taxon>
        <taxon>Phallusia</taxon>
    </lineage>
</organism>
<proteinExistence type="evidence at transcript level"/>
<accession>A0A6F9DD41</accession>
<dbReference type="AlphaFoldDB" id="A0A6F9DD41"/>
<protein>
    <submittedName>
        <fullName evidence="3">Protein FAM221B</fullName>
    </submittedName>
</protein>
<reference evidence="3" key="1">
    <citation type="submission" date="2020-04" db="EMBL/GenBank/DDBJ databases">
        <authorList>
            <person name="Neveu A P."/>
        </authorList>
    </citation>
    <scope>NUCLEOTIDE SEQUENCE</scope>
    <source>
        <tissue evidence="3">Whole embryo</tissue>
    </source>
</reference>
<feature type="compositionally biased region" description="Basic and acidic residues" evidence="2">
    <location>
        <begin position="7"/>
        <end position="20"/>
    </location>
</feature>
<dbReference type="PANTHER" id="PTHR31214:SF3">
    <property type="entry name" value="PROTEIN FAM221B"/>
    <property type="match status" value="1"/>
</dbReference>
<feature type="region of interest" description="Disordered" evidence="2">
    <location>
        <begin position="1"/>
        <end position="40"/>
    </location>
</feature>
<dbReference type="Pfam" id="PF14753">
    <property type="entry name" value="FAM221"/>
    <property type="match status" value="2"/>
</dbReference>
<dbReference type="PANTHER" id="PTHR31214">
    <property type="entry name" value="PROTEIN FAM221A-RELATED"/>
    <property type="match status" value="1"/>
</dbReference>
<dbReference type="EMBL" id="LR785036">
    <property type="protein sequence ID" value="CAB3244458.1"/>
    <property type="molecule type" value="mRNA"/>
</dbReference>
<evidence type="ECO:0000256" key="1">
    <source>
        <dbReference type="ARBA" id="ARBA00011026"/>
    </source>
</evidence>
<feature type="region of interest" description="Disordered" evidence="2">
    <location>
        <begin position="276"/>
        <end position="325"/>
    </location>
</feature>
<evidence type="ECO:0000313" key="3">
    <source>
        <dbReference type="EMBL" id="CAB3244458.1"/>
    </source>
</evidence>
<evidence type="ECO:0000256" key="2">
    <source>
        <dbReference type="SAM" id="MobiDB-lite"/>
    </source>
</evidence>
<comment type="similarity">
    <text evidence="1">Belongs to the FAM221 family.</text>
</comment>
<name>A0A6F9DD41_9ASCI</name>